<evidence type="ECO:0000313" key="2">
    <source>
        <dbReference type="Proteomes" id="UP000828390"/>
    </source>
</evidence>
<sequence>MNSHVNAADTLKRDLYVDNVLSSFAHEMATLTYFREVFDLMTTAGFNLPS</sequence>
<accession>A0A9D4EEL3</accession>
<reference evidence="1" key="2">
    <citation type="submission" date="2020-11" db="EMBL/GenBank/DDBJ databases">
        <authorList>
            <person name="McCartney M.A."/>
            <person name="Auch B."/>
            <person name="Kono T."/>
            <person name="Mallez S."/>
            <person name="Becker A."/>
            <person name="Gohl D.M."/>
            <person name="Silverstein K.A.T."/>
            <person name="Koren S."/>
            <person name="Bechman K.B."/>
            <person name="Herman A."/>
            <person name="Abrahante J.E."/>
            <person name="Garbe J."/>
        </authorList>
    </citation>
    <scope>NUCLEOTIDE SEQUENCE</scope>
    <source>
        <strain evidence="1">Duluth1</strain>
        <tissue evidence="1">Whole animal</tissue>
    </source>
</reference>
<organism evidence="1 2">
    <name type="scientific">Dreissena polymorpha</name>
    <name type="common">Zebra mussel</name>
    <name type="synonym">Mytilus polymorpha</name>
    <dbReference type="NCBI Taxonomy" id="45954"/>
    <lineage>
        <taxon>Eukaryota</taxon>
        <taxon>Metazoa</taxon>
        <taxon>Spiralia</taxon>
        <taxon>Lophotrochozoa</taxon>
        <taxon>Mollusca</taxon>
        <taxon>Bivalvia</taxon>
        <taxon>Autobranchia</taxon>
        <taxon>Heteroconchia</taxon>
        <taxon>Euheterodonta</taxon>
        <taxon>Imparidentia</taxon>
        <taxon>Neoheterodontei</taxon>
        <taxon>Myida</taxon>
        <taxon>Dreissenoidea</taxon>
        <taxon>Dreissenidae</taxon>
        <taxon>Dreissena</taxon>
    </lineage>
</organism>
<comment type="caution">
    <text evidence="1">The sequence shown here is derived from an EMBL/GenBank/DDBJ whole genome shotgun (WGS) entry which is preliminary data.</text>
</comment>
<gene>
    <name evidence="1" type="ORF">DPMN_180379</name>
</gene>
<reference evidence="1" key="1">
    <citation type="journal article" date="2019" name="bioRxiv">
        <title>The Genome of the Zebra Mussel, Dreissena polymorpha: A Resource for Invasive Species Research.</title>
        <authorList>
            <person name="McCartney M.A."/>
            <person name="Auch B."/>
            <person name="Kono T."/>
            <person name="Mallez S."/>
            <person name="Zhang Y."/>
            <person name="Obille A."/>
            <person name="Becker A."/>
            <person name="Abrahante J.E."/>
            <person name="Garbe J."/>
            <person name="Badalamenti J.P."/>
            <person name="Herman A."/>
            <person name="Mangelson H."/>
            <person name="Liachko I."/>
            <person name="Sullivan S."/>
            <person name="Sone E.D."/>
            <person name="Koren S."/>
            <person name="Silverstein K.A.T."/>
            <person name="Beckman K.B."/>
            <person name="Gohl D.M."/>
        </authorList>
    </citation>
    <scope>NUCLEOTIDE SEQUENCE</scope>
    <source>
        <strain evidence="1">Duluth1</strain>
        <tissue evidence="1">Whole animal</tissue>
    </source>
</reference>
<protein>
    <submittedName>
        <fullName evidence="1">Uncharacterized protein</fullName>
    </submittedName>
</protein>
<proteinExistence type="predicted"/>
<dbReference type="AlphaFoldDB" id="A0A9D4EEL3"/>
<dbReference type="EMBL" id="JAIWYP010000009">
    <property type="protein sequence ID" value="KAH3778902.1"/>
    <property type="molecule type" value="Genomic_DNA"/>
</dbReference>
<keyword evidence="2" id="KW-1185">Reference proteome</keyword>
<dbReference type="Proteomes" id="UP000828390">
    <property type="component" value="Unassembled WGS sequence"/>
</dbReference>
<name>A0A9D4EEL3_DREPO</name>
<evidence type="ECO:0000313" key="1">
    <source>
        <dbReference type="EMBL" id="KAH3778902.1"/>
    </source>
</evidence>